<organism evidence="3 4">
    <name type="scientific">Bugula neritina</name>
    <name type="common">Brown bryozoan</name>
    <name type="synonym">Sertularia neritina</name>
    <dbReference type="NCBI Taxonomy" id="10212"/>
    <lineage>
        <taxon>Eukaryota</taxon>
        <taxon>Metazoa</taxon>
        <taxon>Spiralia</taxon>
        <taxon>Lophotrochozoa</taxon>
        <taxon>Bryozoa</taxon>
        <taxon>Gymnolaemata</taxon>
        <taxon>Cheilostomatida</taxon>
        <taxon>Flustrina</taxon>
        <taxon>Buguloidea</taxon>
        <taxon>Bugulidae</taxon>
        <taxon>Bugula</taxon>
    </lineage>
</organism>
<feature type="transmembrane region" description="Helical" evidence="2">
    <location>
        <begin position="103"/>
        <end position="127"/>
    </location>
</feature>
<dbReference type="Proteomes" id="UP000593567">
    <property type="component" value="Unassembled WGS sequence"/>
</dbReference>
<feature type="compositionally biased region" description="Low complexity" evidence="1">
    <location>
        <begin position="50"/>
        <end position="76"/>
    </location>
</feature>
<feature type="region of interest" description="Disordered" evidence="1">
    <location>
        <begin position="50"/>
        <end position="91"/>
    </location>
</feature>
<gene>
    <name evidence="3" type="ORF">EB796_008419</name>
</gene>
<evidence type="ECO:0000313" key="3">
    <source>
        <dbReference type="EMBL" id="KAF6033271.1"/>
    </source>
</evidence>
<reference evidence="3" key="1">
    <citation type="submission" date="2020-06" db="EMBL/GenBank/DDBJ databases">
        <title>Draft genome of Bugula neritina, a colonial animal packing powerful symbionts and potential medicines.</title>
        <authorList>
            <person name="Rayko M."/>
        </authorList>
    </citation>
    <scope>NUCLEOTIDE SEQUENCE [LARGE SCALE GENOMIC DNA]</scope>
    <source>
        <strain evidence="3">Kwan_BN1</strain>
    </source>
</reference>
<dbReference type="EMBL" id="VXIV02001405">
    <property type="protein sequence ID" value="KAF6033271.1"/>
    <property type="molecule type" value="Genomic_DNA"/>
</dbReference>
<feature type="region of interest" description="Disordered" evidence="1">
    <location>
        <begin position="133"/>
        <end position="155"/>
    </location>
</feature>
<comment type="caution">
    <text evidence="3">The sequence shown here is derived from an EMBL/GenBank/DDBJ whole genome shotgun (WGS) entry which is preliminary data.</text>
</comment>
<feature type="compositionally biased region" description="Polar residues" evidence="1">
    <location>
        <begin position="139"/>
        <end position="149"/>
    </location>
</feature>
<protein>
    <submittedName>
        <fullName evidence="3">Uncharacterized protein</fullName>
    </submittedName>
</protein>
<proteinExistence type="predicted"/>
<dbReference type="AlphaFoldDB" id="A0A7J7K5V1"/>
<evidence type="ECO:0000313" key="4">
    <source>
        <dbReference type="Proteomes" id="UP000593567"/>
    </source>
</evidence>
<keyword evidence="2" id="KW-0472">Membrane</keyword>
<accession>A0A7J7K5V1</accession>
<evidence type="ECO:0000256" key="1">
    <source>
        <dbReference type="SAM" id="MobiDB-lite"/>
    </source>
</evidence>
<keyword evidence="2" id="KW-0812">Transmembrane</keyword>
<keyword evidence="2" id="KW-1133">Transmembrane helix</keyword>
<evidence type="ECO:0000256" key="2">
    <source>
        <dbReference type="SAM" id="Phobius"/>
    </source>
</evidence>
<keyword evidence="4" id="KW-1185">Reference proteome</keyword>
<sequence>MGKAAAAAAAAASKVIRWIILSLFMATMLDAALPITWSGIAPSFNISVSTGNSSTSSTTRRGTTPTTPSTTAQTSFPPLPPSPISSASPIGGTQQGISNTYSVLILATILPIAGIVLVIVIIACVVVRQRKRSRRQGRMNHQFQPTGSVSKHGIQDPTFNPHFLRTESVKSDDYYLPVTAEDGLVLHPGASPSHNSRNGPLPRPPVEVPTQHMVGDEYSYAYNKGAIQSTNQITPTLWLMLTDITAASLLSLSLHIL</sequence>
<feature type="region of interest" description="Disordered" evidence="1">
    <location>
        <begin position="187"/>
        <end position="208"/>
    </location>
</feature>
<name>A0A7J7K5V1_BUGNE</name>